<dbReference type="Proteomes" id="UP000297385">
    <property type="component" value="Unassembled WGS sequence"/>
</dbReference>
<reference evidence="3 4" key="1">
    <citation type="submission" date="2019-03" db="EMBL/GenBank/DDBJ databases">
        <title>Complete Genome Sequence of Paraburkholderia dipogonis ICMP 19430T, a Nitrogen-fixing Symbiont of the South African Invasive Legume Dipogon lignosus in New Zealand.</title>
        <authorList>
            <person name="De Meyer S.E."/>
        </authorList>
    </citation>
    <scope>NUCLEOTIDE SEQUENCE [LARGE SCALE GENOMIC DNA]</scope>
    <source>
        <strain evidence="3 4">ICMP 19430</strain>
    </source>
</reference>
<dbReference type="PANTHER" id="PTHR11941:SF54">
    <property type="entry name" value="ENOYL-COA HYDRATASE, MITOCHONDRIAL"/>
    <property type="match status" value="1"/>
</dbReference>
<dbReference type="PROSITE" id="PS00166">
    <property type="entry name" value="ENOYL_COA_HYDRATASE"/>
    <property type="match status" value="1"/>
</dbReference>
<proteinExistence type="inferred from homology"/>
<evidence type="ECO:0000313" key="4">
    <source>
        <dbReference type="Proteomes" id="UP000297385"/>
    </source>
</evidence>
<protein>
    <submittedName>
        <fullName evidence="3">Enoyl-CoA hydratase/isomerase family protein</fullName>
    </submittedName>
</protein>
<name>A0A4Y8MWY4_9BURK</name>
<evidence type="ECO:0000313" key="3">
    <source>
        <dbReference type="EMBL" id="TFE41912.1"/>
    </source>
</evidence>
<dbReference type="InterPro" id="IPR029045">
    <property type="entry name" value="ClpP/crotonase-like_dom_sf"/>
</dbReference>
<comment type="similarity">
    <text evidence="1 2">Belongs to the enoyl-CoA hydratase/isomerase family.</text>
</comment>
<dbReference type="Gene3D" id="3.90.226.10">
    <property type="entry name" value="2-enoyl-CoA Hydratase, Chain A, domain 1"/>
    <property type="match status" value="1"/>
</dbReference>
<dbReference type="RefSeq" id="WP_134465189.1">
    <property type="nucleotide sequence ID" value="NZ_JBHMFL010000064.1"/>
</dbReference>
<dbReference type="EMBL" id="SNVI01000002">
    <property type="protein sequence ID" value="TFE41912.1"/>
    <property type="molecule type" value="Genomic_DNA"/>
</dbReference>
<dbReference type="AlphaFoldDB" id="A0A4Y8MWY4"/>
<dbReference type="GO" id="GO:0006635">
    <property type="term" value="P:fatty acid beta-oxidation"/>
    <property type="evidence" value="ECO:0007669"/>
    <property type="project" value="TreeGrafter"/>
</dbReference>
<dbReference type="GO" id="GO:0016853">
    <property type="term" value="F:isomerase activity"/>
    <property type="evidence" value="ECO:0007669"/>
    <property type="project" value="UniProtKB-KW"/>
</dbReference>
<comment type="caution">
    <text evidence="3">The sequence shown here is derived from an EMBL/GenBank/DDBJ whole genome shotgun (WGS) entry which is preliminary data.</text>
</comment>
<dbReference type="InterPro" id="IPR001753">
    <property type="entry name" value="Enoyl-CoA_hydra/iso"/>
</dbReference>
<dbReference type="CDD" id="cd06558">
    <property type="entry name" value="crotonase-like"/>
    <property type="match status" value="1"/>
</dbReference>
<accession>A0A4Y8MWY4</accession>
<evidence type="ECO:0000256" key="2">
    <source>
        <dbReference type="RuleBase" id="RU003707"/>
    </source>
</evidence>
<organism evidence="3 4">
    <name type="scientific">Paraburkholderia dipogonis</name>
    <dbReference type="NCBI Taxonomy" id="1211383"/>
    <lineage>
        <taxon>Bacteria</taxon>
        <taxon>Pseudomonadati</taxon>
        <taxon>Pseudomonadota</taxon>
        <taxon>Betaproteobacteria</taxon>
        <taxon>Burkholderiales</taxon>
        <taxon>Burkholderiaceae</taxon>
        <taxon>Paraburkholderia</taxon>
    </lineage>
</organism>
<sequence length="259" mass="27925">MTQQEIIEHTKQGRVSILSMNHRPYNLLGPTLLEELIKSLKKAKDAGSTAVVLKSSLRHFSAGAEIEMFEDVVNKGMDLPCDFVQFLQDVETFPLPIVASIHGVCVGGGFELALACDYIIAAASSKIGSVEATLGLHPLMGAIQRTAQRAGVLRAKEMALLARRYDPATLERWGLINLVVADAELDQTALTIAEELAHGPTVAHIATKKLALVAVNEGVHAADRAMKEIQKDIWTSQDLKTGLASYRTTGVGAAKFEGR</sequence>
<evidence type="ECO:0000256" key="1">
    <source>
        <dbReference type="ARBA" id="ARBA00005254"/>
    </source>
</evidence>
<gene>
    <name evidence="3" type="ORF">E2553_35350</name>
</gene>
<keyword evidence="3" id="KW-0413">Isomerase</keyword>
<dbReference type="Pfam" id="PF00378">
    <property type="entry name" value="ECH_1"/>
    <property type="match status" value="1"/>
</dbReference>
<dbReference type="PANTHER" id="PTHR11941">
    <property type="entry name" value="ENOYL-COA HYDRATASE-RELATED"/>
    <property type="match status" value="1"/>
</dbReference>
<dbReference type="InterPro" id="IPR018376">
    <property type="entry name" value="Enoyl-CoA_hyd/isom_CS"/>
</dbReference>
<dbReference type="GeneID" id="97310972"/>
<dbReference type="SUPFAM" id="SSF52096">
    <property type="entry name" value="ClpP/crotonase"/>
    <property type="match status" value="1"/>
</dbReference>